<evidence type="ECO:0000256" key="6">
    <source>
        <dbReference type="SAM" id="Phobius"/>
    </source>
</evidence>
<keyword evidence="9" id="KW-1185">Reference proteome</keyword>
<feature type="domain" description="Rhodopsin" evidence="7">
    <location>
        <begin position="29"/>
        <end position="267"/>
    </location>
</feature>
<reference evidence="8" key="2">
    <citation type="submission" date="2023-06" db="EMBL/GenBank/DDBJ databases">
        <authorList>
            <consortium name="Lawrence Berkeley National Laboratory"/>
            <person name="Mondo S.J."/>
            <person name="Hensen N."/>
            <person name="Bonometti L."/>
            <person name="Westerberg I."/>
            <person name="Brannstrom I.O."/>
            <person name="Guillou S."/>
            <person name="Cros-Aarteil S."/>
            <person name="Calhoun S."/>
            <person name="Haridas S."/>
            <person name="Kuo A."/>
            <person name="Pangilinan J."/>
            <person name="Riley R."/>
            <person name="Labutti K."/>
            <person name="Andreopoulos B."/>
            <person name="Lipzen A."/>
            <person name="Chen C."/>
            <person name="Yanf M."/>
            <person name="Daum C."/>
            <person name="Ng V."/>
            <person name="Clum A."/>
            <person name="Steindorff A."/>
            <person name="Ohm R."/>
            <person name="Martin F."/>
            <person name="Silar P."/>
            <person name="Natvig D."/>
            <person name="Lalanne C."/>
            <person name="Gautier V."/>
            <person name="Ament-Velasquez S.L."/>
            <person name="Kruys A."/>
            <person name="Hutchinson M.I."/>
            <person name="Powell A.J."/>
            <person name="Barry K."/>
            <person name="Miller A.N."/>
            <person name="Grigoriev I.V."/>
            <person name="Debuchy R."/>
            <person name="Gladieux P."/>
            <person name="Thoren M.H."/>
            <person name="Johannesson H."/>
        </authorList>
    </citation>
    <scope>NUCLEOTIDE SEQUENCE</scope>
    <source>
        <strain evidence="8">PSN324</strain>
    </source>
</reference>
<comment type="subcellular location">
    <subcellularLocation>
        <location evidence="1">Membrane</location>
        <topology evidence="1">Multi-pass membrane protein</topology>
    </subcellularLocation>
</comment>
<feature type="transmembrane region" description="Helical" evidence="6">
    <location>
        <begin position="90"/>
        <end position="111"/>
    </location>
</feature>
<evidence type="ECO:0000256" key="5">
    <source>
        <dbReference type="ARBA" id="ARBA00038359"/>
    </source>
</evidence>
<keyword evidence="3 6" id="KW-1133">Transmembrane helix</keyword>
<dbReference type="PANTHER" id="PTHR33048:SF123">
    <property type="entry name" value="INTEGRAL MEMBRANE PROTEIN"/>
    <property type="match status" value="1"/>
</dbReference>
<gene>
    <name evidence="8" type="ORF">QBC42DRAFT_272364</name>
</gene>
<proteinExistence type="inferred from homology"/>
<feature type="transmembrane region" description="Helical" evidence="6">
    <location>
        <begin position="169"/>
        <end position="190"/>
    </location>
</feature>
<evidence type="ECO:0000256" key="2">
    <source>
        <dbReference type="ARBA" id="ARBA00022692"/>
    </source>
</evidence>
<dbReference type="EMBL" id="MU865012">
    <property type="protein sequence ID" value="KAK4460443.1"/>
    <property type="molecule type" value="Genomic_DNA"/>
</dbReference>
<keyword evidence="4 6" id="KW-0472">Membrane</keyword>
<dbReference type="InterPro" id="IPR049326">
    <property type="entry name" value="Rhodopsin_dom_fungi"/>
</dbReference>
<evidence type="ECO:0000259" key="7">
    <source>
        <dbReference type="Pfam" id="PF20684"/>
    </source>
</evidence>
<feature type="transmembrane region" description="Helical" evidence="6">
    <location>
        <begin position="45"/>
        <end position="70"/>
    </location>
</feature>
<evidence type="ECO:0000256" key="3">
    <source>
        <dbReference type="ARBA" id="ARBA00022989"/>
    </source>
</evidence>
<evidence type="ECO:0000313" key="8">
    <source>
        <dbReference type="EMBL" id="KAK4460443.1"/>
    </source>
</evidence>
<comment type="similarity">
    <text evidence="5">Belongs to the SAT4 family.</text>
</comment>
<dbReference type="PANTHER" id="PTHR33048">
    <property type="entry name" value="PTH11-LIKE INTEGRAL MEMBRANE PROTEIN (AFU_ORTHOLOGUE AFUA_5G11245)"/>
    <property type="match status" value="1"/>
</dbReference>
<evidence type="ECO:0000256" key="1">
    <source>
        <dbReference type="ARBA" id="ARBA00004141"/>
    </source>
</evidence>
<dbReference type="GO" id="GO:0016020">
    <property type="term" value="C:membrane"/>
    <property type="evidence" value="ECO:0007669"/>
    <property type="project" value="UniProtKB-SubCell"/>
</dbReference>
<name>A0AAV9HIC0_9PEZI</name>
<feature type="transmembrane region" description="Helical" evidence="6">
    <location>
        <begin position="243"/>
        <end position="265"/>
    </location>
</feature>
<accession>A0AAV9HIC0</accession>
<protein>
    <recommendedName>
        <fullName evidence="7">Rhodopsin domain-containing protein</fullName>
    </recommendedName>
</protein>
<dbReference type="InterPro" id="IPR052337">
    <property type="entry name" value="SAT4-like"/>
</dbReference>
<keyword evidence="2 6" id="KW-0812">Transmembrane</keyword>
<evidence type="ECO:0000313" key="9">
    <source>
        <dbReference type="Proteomes" id="UP001321749"/>
    </source>
</evidence>
<sequence length="281" mass="30836">MSRADESRAGSTATAIILCPSIAIVAVALRVYTRRVLVKVRFIEDYCIMCAMVLSVLMSIFMIIVVAYGYGRHIETISPAALVQQSKFSIGGVLFYILTHMALKLSILLQYVRISVMAFEKWLCYGIIAILIAESLAFAGIHLGLCRPFHALWTANVPGAVCLDRSRVLYVQLGVTIAMDFLVLLAPVFTLRHLSLPWTQKLVLILVLSFGGMACIISVLRLVSVLHHAHSKDSTYDKVGSAVYGVIEVNLGIFCACIVTLKPLFRRFAPPRPSKSNSSSG</sequence>
<dbReference type="AlphaFoldDB" id="A0AAV9HIC0"/>
<dbReference type="Pfam" id="PF20684">
    <property type="entry name" value="Fung_rhodopsin"/>
    <property type="match status" value="1"/>
</dbReference>
<comment type="caution">
    <text evidence="8">The sequence shown here is derived from an EMBL/GenBank/DDBJ whole genome shotgun (WGS) entry which is preliminary data.</text>
</comment>
<feature type="transmembrane region" description="Helical" evidence="6">
    <location>
        <begin position="12"/>
        <end position="33"/>
    </location>
</feature>
<dbReference type="Proteomes" id="UP001321749">
    <property type="component" value="Unassembled WGS sequence"/>
</dbReference>
<feature type="transmembrane region" description="Helical" evidence="6">
    <location>
        <begin position="123"/>
        <end position="145"/>
    </location>
</feature>
<reference evidence="8" key="1">
    <citation type="journal article" date="2023" name="Mol. Phylogenet. Evol.">
        <title>Genome-scale phylogeny and comparative genomics of the fungal order Sordariales.</title>
        <authorList>
            <person name="Hensen N."/>
            <person name="Bonometti L."/>
            <person name="Westerberg I."/>
            <person name="Brannstrom I.O."/>
            <person name="Guillou S."/>
            <person name="Cros-Aarteil S."/>
            <person name="Calhoun S."/>
            <person name="Haridas S."/>
            <person name="Kuo A."/>
            <person name="Mondo S."/>
            <person name="Pangilinan J."/>
            <person name="Riley R."/>
            <person name="LaButti K."/>
            <person name="Andreopoulos B."/>
            <person name="Lipzen A."/>
            <person name="Chen C."/>
            <person name="Yan M."/>
            <person name="Daum C."/>
            <person name="Ng V."/>
            <person name="Clum A."/>
            <person name="Steindorff A."/>
            <person name="Ohm R.A."/>
            <person name="Martin F."/>
            <person name="Silar P."/>
            <person name="Natvig D.O."/>
            <person name="Lalanne C."/>
            <person name="Gautier V."/>
            <person name="Ament-Velasquez S.L."/>
            <person name="Kruys A."/>
            <person name="Hutchinson M.I."/>
            <person name="Powell A.J."/>
            <person name="Barry K."/>
            <person name="Miller A.N."/>
            <person name="Grigoriev I.V."/>
            <person name="Debuchy R."/>
            <person name="Gladieux P."/>
            <person name="Hiltunen Thoren M."/>
            <person name="Johannesson H."/>
        </authorList>
    </citation>
    <scope>NUCLEOTIDE SEQUENCE</scope>
    <source>
        <strain evidence="8">PSN324</strain>
    </source>
</reference>
<feature type="transmembrane region" description="Helical" evidence="6">
    <location>
        <begin position="202"/>
        <end position="223"/>
    </location>
</feature>
<evidence type="ECO:0000256" key="4">
    <source>
        <dbReference type="ARBA" id="ARBA00023136"/>
    </source>
</evidence>
<organism evidence="8 9">
    <name type="scientific">Cladorrhinum samala</name>
    <dbReference type="NCBI Taxonomy" id="585594"/>
    <lineage>
        <taxon>Eukaryota</taxon>
        <taxon>Fungi</taxon>
        <taxon>Dikarya</taxon>
        <taxon>Ascomycota</taxon>
        <taxon>Pezizomycotina</taxon>
        <taxon>Sordariomycetes</taxon>
        <taxon>Sordariomycetidae</taxon>
        <taxon>Sordariales</taxon>
        <taxon>Podosporaceae</taxon>
        <taxon>Cladorrhinum</taxon>
    </lineage>
</organism>